<dbReference type="AlphaFoldDB" id="A0A1B0C8R0"/>
<feature type="domain" description="EF-hand" evidence="5">
    <location>
        <begin position="214"/>
        <end position="249"/>
    </location>
</feature>
<evidence type="ECO:0000256" key="2">
    <source>
        <dbReference type="ARBA" id="ARBA00022723"/>
    </source>
</evidence>
<dbReference type="GO" id="GO:0005509">
    <property type="term" value="F:calcium ion binding"/>
    <property type="evidence" value="ECO:0007669"/>
    <property type="project" value="InterPro"/>
</dbReference>
<evidence type="ECO:0000259" key="5">
    <source>
        <dbReference type="PROSITE" id="PS50222"/>
    </source>
</evidence>
<proteinExistence type="inferred from homology"/>
<dbReference type="Pfam" id="PF13833">
    <property type="entry name" value="EF-hand_8"/>
    <property type="match status" value="1"/>
</dbReference>
<evidence type="ECO:0000313" key="7">
    <source>
        <dbReference type="Proteomes" id="UP000092461"/>
    </source>
</evidence>
<dbReference type="VEuPathDB" id="VectorBase:LLONM1_004271"/>
<dbReference type="PANTHER" id="PTHR23055:SF167">
    <property type="entry name" value="EF-HAND DOMAIN-CONTAINING PROTEIN"/>
    <property type="match status" value="1"/>
</dbReference>
<keyword evidence="7" id="KW-1185">Reference proteome</keyword>
<dbReference type="VEuPathDB" id="VectorBase:LLOJ000332"/>
<name>A0A1B0C8R0_LUTLO</name>
<dbReference type="InterPro" id="IPR018247">
    <property type="entry name" value="EF_Hand_1_Ca_BS"/>
</dbReference>
<dbReference type="PANTHER" id="PTHR23055">
    <property type="entry name" value="CALCIUM BINDING PROTEINS"/>
    <property type="match status" value="1"/>
</dbReference>
<feature type="domain" description="EF-hand" evidence="5">
    <location>
        <begin position="263"/>
        <end position="298"/>
    </location>
</feature>
<dbReference type="Gene3D" id="1.10.238.10">
    <property type="entry name" value="EF-hand"/>
    <property type="match status" value="1"/>
</dbReference>
<reference evidence="6" key="1">
    <citation type="submission" date="2020-05" db="UniProtKB">
        <authorList>
            <consortium name="EnsemblMetazoa"/>
        </authorList>
    </citation>
    <scope>IDENTIFICATION</scope>
    <source>
        <strain evidence="6">Jacobina</strain>
    </source>
</reference>
<evidence type="ECO:0000256" key="3">
    <source>
        <dbReference type="ARBA" id="ARBA00022737"/>
    </source>
</evidence>
<keyword evidence="2" id="KW-0479">Metal-binding</keyword>
<keyword evidence="4" id="KW-0106">Calcium</keyword>
<keyword evidence="3" id="KW-0677">Repeat</keyword>
<dbReference type="PROSITE" id="PS00018">
    <property type="entry name" value="EF_HAND_1"/>
    <property type="match status" value="3"/>
</dbReference>
<dbReference type="CDD" id="cd00051">
    <property type="entry name" value="EFh"/>
    <property type="match status" value="2"/>
</dbReference>
<dbReference type="SMART" id="SM00054">
    <property type="entry name" value="EFh"/>
    <property type="match status" value="3"/>
</dbReference>
<dbReference type="InterPro" id="IPR011992">
    <property type="entry name" value="EF-hand-dom_pair"/>
</dbReference>
<dbReference type="FunFam" id="1.10.238.10:FF:000009">
    <property type="entry name" value="Visinin-like protein 1"/>
    <property type="match status" value="1"/>
</dbReference>
<dbReference type="RefSeq" id="XP_055681196.1">
    <property type="nucleotide sequence ID" value="XM_055825221.1"/>
</dbReference>
<dbReference type="Proteomes" id="UP000092461">
    <property type="component" value="Unassembled WGS sequence"/>
</dbReference>
<dbReference type="EnsemblMetazoa" id="LLOJ000332-RA">
    <property type="protein sequence ID" value="LLOJ000332-PA"/>
    <property type="gene ID" value="LLOJ000332"/>
</dbReference>
<organism evidence="6 7">
    <name type="scientific">Lutzomyia longipalpis</name>
    <name type="common">Sand fly</name>
    <dbReference type="NCBI Taxonomy" id="7200"/>
    <lineage>
        <taxon>Eukaryota</taxon>
        <taxon>Metazoa</taxon>
        <taxon>Ecdysozoa</taxon>
        <taxon>Arthropoda</taxon>
        <taxon>Hexapoda</taxon>
        <taxon>Insecta</taxon>
        <taxon>Pterygota</taxon>
        <taxon>Neoptera</taxon>
        <taxon>Endopterygota</taxon>
        <taxon>Diptera</taxon>
        <taxon>Nematocera</taxon>
        <taxon>Psychodoidea</taxon>
        <taxon>Psychodidae</taxon>
        <taxon>Lutzomyia</taxon>
        <taxon>Lutzomyia</taxon>
    </lineage>
</organism>
<dbReference type="InterPro" id="IPR028846">
    <property type="entry name" value="Recoverin"/>
</dbReference>
<dbReference type="KEGG" id="lll:129788835"/>
<dbReference type="OrthoDB" id="191686at2759"/>
<dbReference type="GeneID" id="129788835"/>
<protein>
    <recommendedName>
        <fullName evidence="5">EF-hand domain-containing protein</fullName>
    </recommendedName>
</protein>
<dbReference type="Pfam" id="PF13499">
    <property type="entry name" value="EF-hand_7"/>
    <property type="match status" value="1"/>
</dbReference>
<evidence type="ECO:0000313" key="6">
    <source>
        <dbReference type="EnsemblMetazoa" id="LLOJ000332-PA"/>
    </source>
</evidence>
<accession>A0A1B0C8R0</accession>
<dbReference type="SUPFAM" id="SSF47473">
    <property type="entry name" value="EF-hand"/>
    <property type="match status" value="1"/>
</dbReference>
<feature type="domain" description="EF-hand" evidence="5">
    <location>
        <begin position="178"/>
        <end position="213"/>
    </location>
</feature>
<dbReference type="EMBL" id="AJWK01001274">
    <property type="status" value="NOT_ANNOTATED_CDS"/>
    <property type="molecule type" value="Genomic_DNA"/>
</dbReference>
<evidence type="ECO:0000256" key="4">
    <source>
        <dbReference type="ARBA" id="ARBA00022837"/>
    </source>
</evidence>
<comment type="similarity">
    <text evidence="1">Belongs to the recoverin family.</text>
</comment>
<dbReference type="PRINTS" id="PR00450">
    <property type="entry name" value="RECOVERIN"/>
</dbReference>
<dbReference type="PROSITE" id="PS50222">
    <property type="entry name" value="EF_HAND_2"/>
    <property type="match status" value="3"/>
</dbReference>
<evidence type="ECO:0000256" key="1">
    <source>
        <dbReference type="ARBA" id="ARBA00006049"/>
    </source>
</evidence>
<dbReference type="InterPro" id="IPR002048">
    <property type="entry name" value="EF_hand_dom"/>
</dbReference>
<sequence length="310" mass="34876">MAGPHSQRPINVYATEMAEVSSRTPLHQAPEAGRGVAVEVAETTGIGRRAEDGNDVTEPPINAIVTRGSSKEEADVEGTTKRRRNKHRPLLRRLFNYVKNTLIGTKSSADDIDLEELELPPRYRPESISALCQITRFNEAEIKRIYRGFKAECPSGVVREDTFKLIYSQFFTQSGLANSGPYAHYVFNTLDQDNSGIINFEDFIQTLSILSRGSLEEKLTWTFALYDINGDGYVTKEEMTDIVTAIYDMVELAPTETRAIEEHIKTKVDSLFQKMDTNRDGVVTLEEFIDCCRNDEVISNSMTIFDAIVL</sequence>